<feature type="region of interest" description="Disordered" evidence="3">
    <location>
        <begin position="217"/>
        <end position="254"/>
    </location>
</feature>
<protein>
    <submittedName>
        <fullName evidence="4 6">Tip elongation aberrant protein 1</fullName>
    </submittedName>
</protein>
<dbReference type="KEGG" id="xtr:100490271"/>
<evidence type="ECO:0000313" key="7">
    <source>
        <dbReference type="Xenbase" id="XB-GENE-29080091"/>
    </source>
</evidence>
<reference evidence="4" key="1">
    <citation type="journal article" date="2010" name="Science">
        <title>The genome of the Western clawed frog Xenopus tropicalis.</title>
        <authorList>
            <person name="Hellsten U."/>
            <person name="Harland R.M."/>
            <person name="Gilchrist M.J."/>
            <person name="Hendrix D."/>
            <person name="Jurka J."/>
            <person name="Kapitonov V."/>
            <person name="Ovcharenko I."/>
            <person name="Putnam N.H."/>
            <person name="Shu S."/>
            <person name="Taher L."/>
            <person name="Blitz I.L."/>
            <person name="Blumberg B."/>
            <person name="Dichmann D.S."/>
            <person name="Dubchak I."/>
            <person name="Amaya E."/>
            <person name="Detter J.C."/>
            <person name="Fletcher R."/>
            <person name="Gerhard D.S."/>
            <person name="Goodstein D."/>
            <person name="Graves T."/>
            <person name="Grigoriev I.V."/>
            <person name="Grimwood J."/>
            <person name="Kawashima T."/>
            <person name="Lindquist E."/>
            <person name="Lucas S.M."/>
            <person name="Mead P.E."/>
            <person name="Mitros T."/>
            <person name="Ogino H."/>
            <person name="Ohta Y."/>
            <person name="Poliakov A.V."/>
            <person name="Pollet N."/>
            <person name="Robert J."/>
            <person name="Salamov A."/>
            <person name="Sater A.K."/>
            <person name="Schmutz J."/>
            <person name="Terry A."/>
            <person name="Vize P.D."/>
            <person name="Warren W.C."/>
            <person name="Wells D."/>
            <person name="Wills A."/>
            <person name="Wilson R.K."/>
            <person name="Zimmerman L.B."/>
            <person name="Zorn A.M."/>
            <person name="Grainger R."/>
            <person name="Grammer T."/>
            <person name="Khokha M.K."/>
            <person name="Richardson P.M."/>
            <person name="Rokhsar D.S."/>
        </authorList>
    </citation>
    <scope>NUCLEOTIDE SEQUENCE [LARGE SCALE GENOMIC DNA]</scope>
    <source>
        <strain evidence="4">Nigerian</strain>
    </source>
</reference>
<reference evidence="6" key="3">
    <citation type="submission" date="2025-04" db="UniProtKB">
        <authorList>
            <consortium name="RefSeq"/>
        </authorList>
    </citation>
    <scope>IDENTIFICATION</scope>
    <source>
        <strain evidence="6">Nigerian</strain>
        <tissue evidence="6">Liver and blood</tissue>
    </source>
</reference>
<dbReference type="PANTHER" id="PTHR46093">
    <property type="entry name" value="ACYL-COA-BINDING DOMAIN-CONTAINING PROTEIN 5"/>
    <property type="match status" value="1"/>
</dbReference>
<sequence>MCESCWQRLLPTDQNETLFSCWPLSPLSPFYTMGRVEFYALWSLLEAPRQLISKGGRLSFQLPLPPPLPKQLIVFGLGDWSSYTMDTCITVQLITGETQKQPLGMLSADSRSLVWEGEWSRNIVMECVKLAAQGIPAKLSLIVTGQVLKAPGFSSSTPARRRLSVGLPKSPLLSESTIAPVRPLEDKSQPGEVIGLVVGGTQKDSPPLKKLAVNLPPHSIQGGKGGQENLKMSNWKPRNPRRLRFSSRGSEEGSDSAVCPSPRWYHCICLCDPETAILIGGEGANQQPCKDSLWKLEIDNDFWFPMDKLCAGPFPQSSRGHTATFDPETKKLFVYGGMKERSKFNNVYILDTVEWKWTLVTAVGKVPTLSHHSATMYQRELYVFGGLCSQSGTESCCNSLYIFNPDYNIWYQPIVEGERPLPRFGHTATLLGNRVVIFGGRRSPSPVYLNDLYILDLGYMEYSTVSISASMEKPSPRSFHAAVQVSDHKFLVHGGFSLLGPLSDAFIFDIDTLSWSSVKFGDLPPMSRAGHTLLNLTSYHLTDADKEKHRGRSICSVLITGGSDGSGTFYCDTPKLQLGID</sequence>
<dbReference type="InterPro" id="IPR015915">
    <property type="entry name" value="Kelch-typ_b-propeller"/>
</dbReference>
<proteinExistence type="predicted"/>
<evidence type="ECO:0000313" key="4">
    <source>
        <dbReference type="Ensembl" id="ENSXETP00000063631"/>
    </source>
</evidence>
<dbReference type="SUPFAM" id="SSF50965">
    <property type="entry name" value="Galactose oxidase, central domain"/>
    <property type="match status" value="1"/>
</dbReference>
<dbReference type="OMA" id="EARCLVW"/>
<dbReference type="AGR" id="Xenbase:XB-GENE-29080091"/>
<dbReference type="Ensembl" id="ENSXETT00000060339">
    <property type="protein sequence ID" value="ENSXETP00000063631"/>
    <property type="gene ID" value="ENSXETG00000032543"/>
</dbReference>
<name>A0A6I8PVX0_XENTR</name>
<dbReference type="Xenbase" id="XB-GENE-29080091">
    <property type="gene designation" value="LOC100490271"/>
</dbReference>
<dbReference type="PANTHER" id="PTHR46093:SF19">
    <property type="entry name" value="RAB9 EFFECTOR PROTEIN WITH KELCH MOTIFS-LIKE"/>
    <property type="match status" value="1"/>
</dbReference>
<gene>
    <name evidence="4 6 7" type="primary">LOC100490271</name>
</gene>
<evidence type="ECO:0000313" key="5">
    <source>
        <dbReference type="Proteomes" id="UP000008143"/>
    </source>
</evidence>
<evidence type="ECO:0000256" key="1">
    <source>
        <dbReference type="ARBA" id="ARBA00022441"/>
    </source>
</evidence>
<keyword evidence="1" id="KW-0880">Kelch repeat</keyword>
<evidence type="ECO:0000313" key="6">
    <source>
        <dbReference type="RefSeq" id="XP_002938910.3"/>
    </source>
</evidence>
<keyword evidence="5" id="KW-1185">Reference proteome</keyword>
<dbReference type="GeneTree" id="ENSGT00940000164710"/>
<dbReference type="OrthoDB" id="10250130at2759"/>
<dbReference type="RefSeq" id="XP_002938910.3">
    <property type="nucleotide sequence ID" value="XM_002938864.5"/>
</dbReference>
<dbReference type="InterPro" id="IPR011043">
    <property type="entry name" value="Gal_Oxase/kelch_b-propeller"/>
</dbReference>
<dbReference type="AlphaFoldDB" id="A0A6I8PVX0"/>
<dbReference type="Pfam" id="PF13415">
    <property type="entry name" value="Beta-prop_FBX42"/>
    <property type="match status" value="1"/>
</dbReference>
<dbReference type="Bgee" id="ENSXETG00000032543">
    <property type="expression patterns" value="Expressed in ovary and 9 other cell types or tissues"/>
</dbReference>
<accession>A0A6I8PVX0</accession>
<evidence type="ECO:0000256" key="3">
    <source>
        <dbReference type="SAM" id="MobiDB-lite"/>
    </source>
</evidence>
<dbReference type="GeneID" id="100490271"/>
<dbReference type="Proteomes" id="UP000008143">
    <property type="component" value="Chromosome 8"/>
</dbReference>
<keyword evidence="2" id="KW-0677">Repeat</keyword>
<dbReference type="Gene3D" id="2.120.10.80">
    <property type="entry name" value="Kelch-type beta propeller"/>
    <property type="match status" value="2"/>
</dbReference>
<evidence type="ECO:0000256" key="2">
    <source>
        <dbReference type="ARBA" id="ARBA00022737"/>
    </source>
</evidence>
<organism evidence="4">
    <name type="scientific">Xenopus tropicalis</name>
    <name type="common">Western clawed frog</name>
    <name type="synonym">Silurana tropicalis</name>
    <dbReference type="NCBI Taxonomy" id="8364"/>
    <lineage>
        <taxon>Eukaryota</taxon>
        <taxon>Metazoa</taxon>
        <taxon>Chordata</taxon>
        <taxon>Craniata</taxon>
        <taxon>Vertebrata</taxon>
        <taxon>Euteleostomi</taxon>
        <taxon>Amphibia</taxon>
        <taxon>Batrachia</taxon>
        <taxon>Anura</taxon>
        <taxon>Pipoidea</taxon>
        <taxon>Pipidae</taxon>
        <taxon>Xenopodinae</taxon>
        <taxon>Xenopus</taxon>
        <taxon>Silurana</taxon>
    </lineage>
</organism>
<reference evidence="4" key="2">
    <citation type="submission" date="2020-05" db="UniProtKB">
        <authorList>
            <consortium name="Ensembl"/>
        </authorList>
    </citation>
    <scope>IDENTIFICATION</scope>
</reference>